<reference evidence="2 3" key="1">
    <citation type="journal article" date="2021" name="DNA Res.">
        <title>Genome analysis of Candida subhashii reveals its hybrid nature and dual mitochondrial genome conformations.</title>
        <authorList>
            <person name="Mixao V."/>
            <person name="Hegedusova E."/>
            <person name="Saus E."/>
            <person name="Pryszcz L.P."/>
            <person name="Cillingova A."/>
            <person name="Nosek J."/>
            <person name="Gabaldon T."/>
        </authorList>
    </citation>
    <scope>NUCLEOTIDE SEQUENCE [LARGE SCALE GENOMIC DNA]</scope>
    <source>
        <strain evidence="2 3">CBS 10753</strain>
    </source>
</reference>
<dbReference type="AlphaFoldDB" id="A0A8J5QCF2"/>
<dbReference type="EMBL" id="JAGSYN010000169">
    <property type="protein sequence ID" value="KAG7662556.1"/>
    <property type="molecule type" value="Genomic_DNA"/>
</dbReference>
<comment type="caution">
    <text evidence="2">The sequence shown here is derived from an EMBL/GenBank/DDBJ whole genome shotgun (WGS) entry which is preliminary data.</text>
</comment>
<evidence type="ECO:0000313" key="2">
    <source>
        <dbReference type="EMBL" id="KAG7662556.1"/>
    </source>
</evidence>
<feature type="region of interest" description="Disordered" evidence="1">
    <location>
        <begin position="159"/>
        <end position="183"/>
    </location>
</feature>
<evidence type="ECO:0000313" key="3">
    <source>
        <dbReference type="Proteomes" id="UP000694255"/>
    </source>
</evidence>
<dbReference type="GeneID" id="73470730"/>
<proteinExistence type="predicted"/>
<protein>
    <submittedName>
        <fullName evidence="2">Uncharacterized protein</fullName>
    </submittedName>
</protein>
<dbReference type="RefSeq" id="XP_049262789.1">
    <property type="nucleotide sequence ID" value="XM_049407836.1"/>
</dbReference>
<feature type="region of interest" description="Disordered" evidence="1">
    <location>
        <begin position="39"/>
        <end position="72"/>
    </location>
</feature>
<dbReference type="Proteomes" id="UP000694255">
    <property type="component" value="Unassembled WGS sequence"/>
</dbReference>
<keyword evidence="3" id="KW-1185">Reference proteome</keyword>
<organism evidence="2 3">
    <name type="scientific">[Candida] subhashii</name>
    <dbReference type="NCBI Taxonomy" id="561895"/>
    <lineage>
        <taxon>Eukaryota</taxon>
        <taxon>Fungi</taxon>
        <taxon>Dikarya</taxon>
        <taxon>Ascomycota</taxon>
        <taxon>Saccharomycotina</taxon>
        <taxon>Pichiomycetes</taxon>
        <taxon>Debaryomycetaceae</taxon>
        <taxon>Spathaspora</taxon>
    </lineage>
</organism>
<sequence>MTLLQFEDLLQSEGDEEYEEFEEFDDTIIEIPLNKLQPKTINGSAKPNYSKFRPSKGSPLRNAVANRDPSATPSKALALGELANSSVDAHATNDEYATSPPPNTHFNKDFLSRKNTIGKEAIRSSSGRIGAEIEESRKLDAHVTPASPILPIWEPTYPKVVNSHDTQDRQSPDDPPPFEPPIESASLKARQCIIDKVNTTLESLQKKEHQAQHPTPREPNAIINSDLLDARISKDDTGYSFSEPEPEQNLEAASYHMNVAIHNKEEPEYNIPSIVDQANISPEKSIDQMKDDNLYGGSSTPIAKFDSHKFEYWSNKKWMKLRKIVNSATITREDAINSPLLLNEFGCVSKVEFQNRYDYIKNLEIKHRKRKLRKDRIGK</sequence>
<evidence type="ECO:0000256" key="1">
    <source>
        <dbReference type="SAM" id="MobiDB-lite"/>
    </source>
</evidence>
<dbReference type="OrthoDB" id="4086732at2759"/>
<accession>A0A8J5QCF2</accession>
<gene>
    <name evidence="2" type="ORF">J8A68_003930</name>
</gene>
<name>A0A8J5QCF2_9ASCO</name>